<protein>
    <submittedName>
        <fullName evidence="1">Uncharacterized protein</fullName>
    </submittedName>
</protein>
<organism evidence="1 2">
    <name type="scientific">Cupriavidus basilensis OR16</name>
    <dbReference type="NCBI Taxonomy" id="1127483"/>
    <lineage>
        <taxon>Bacteria</taxon>
        <taxon>Pseudomonadati</taxon>
        <taxon>Pseudomonadota</taxon>
        <taxon>Betaproteobacteria</taxon>
        <taxon>Burkholderiales</taxon>
        <taxon>Burkholderiaceae</taxon>
        <taxon>Cupriavidus</taxon>
    </lineage>
</organism>
<dbReference type="Proteomes" id="UP000005808">
    <property type="component" value="Unassembled WGS sequence"/>
</dbReference>
<gene>
    <name evidence="1" type="ORF">OR16_08537</name>
</gene>
<reference evidence="1 2" key="1">
    <citation type="journal article" date="2012" name="J. Bacteriol.">
        <title>De Novo Genome Project of Cupriavidus basilensis OR16.</title>
        <authorList>
            <person name="Cserhati M."/>
            <person name="Kriszt B."/>
            <person name="Szoboszlay S."/>
            <person name="Toth A."/>
            <person name="Szabo I."/>
            <person name="Tancsics A."/>
            <person name="Nagy I."/>
            <person name="Horvath B."/>
            <person name="Nagy I."/>
            <person name="Kukolya J."/>
        </authorList>
    </citation>
    <scope>NUCLEOTIDE SEQUENCE [LARGE SCALE GENOMIC DNA]</scope>
    <source>
        <strain evidence="1 2">OR16</strain>
    </source>
</reference>
<evidence type="ECO:0000313" key="2">
    <source>
        <dbReference type="Proteomes" id="UP000005808"/>
    </source>
</evidence>
<name>H1S205_9BURK</name>
<proteinExistence type="predicted"/>
<dbReference type="EMBL" id="AHJE01000018">
    <property type="protein sequence ID" value="EHP43499.1"/>
    <property type="molecule type" value="Genomic_DNA"/>
</dbReference>
<sequence>MPDRSGLEDDGARRAHRILLHSISCDPLLREVVRRPGKLVQRSIVFITTRRRLPSDARFVLEFDDGDGTAVKRVEVMRLHRASRSQASGDVGLSLAEGRSLVNCIRQEFVVERLERFCKSRRACVACGVLRPLHDSHCSELRTTLGKVFYCRERWKACKCGADACRYVSPLKSYLTDASTGERRWLHAELGATTLYRQAKQVMGLLFRSPAATVT</sequence>
<evidence type="ECO:0000313" key="1">
    <source>
        <dbReference type="EMBL" id="EHP43499.1"/>
    </source>
</evidence>
<comment type="caution">
    <text evidence="1">The sequence shown here is derived from an EMBL/GenBank/DDBJ whole genome shotgun (WGS) entry which is preliminary data.</text>
</comment>
<accession>H1S205</accession>
<dbReference type="AlphaFoldDB" id="H1S205"/>